<protein>
    <submittedName>
        <fullName evidence="1">Uncharacterized protein</fullName>
    </submittedName>
</protein>
<name>A0AA39XRB9_9PEZI</name>
<reference evidence="1" key="1">
    <citation type="submission" date="2023-06" db="EMBL/GenBank/DDBJ databases">
        <title>Genome-scale phylogeny and comparative genomics of the fungal order Sordariales.</title>
        <authorList>
            <consortium name="Lawrence Berkeley National Laboratory"/>
            <person name="Hensen N."/>
            <person name="Bonometti L."/>
            <person name="Westerberg I."/>
            <person name="Brannstrom I.O."/>
            <person name="Guillou S."/>
            <person name="Cros-Aarteil S."/>
            <person name="Calhoun S."/>
            <person name="Haridas S."/>
            <person name="Kuo A."/>
            <person name="Mondo S."/>
            <person name="Pangilinan J."/>
            <person name="Riley R."/>
            <person name="Labutti K."/>
            <person name="Andreopoulos B."/>
            <person name="Lipzen A."/>
            <person name="Chen C."/>
            <person name="Yanf M."/>
            <person name="Daum C."/>
            <person name="Ng V."/>
            <person name="Clum A."/>
            <person name="Steindorff A."/>
            <person name="Ohm R."/>
            <person name="Martin F."/>
            <person name="Silar P."/>
            <person name="Natvig D."/>
            <person name="Lalanne C."/>
            <person name="Gautier V."/>
            <person name="Ament-Velasquez S.L."/>
            <person name="Kruys A."/>
            <person name="Hutchinson M.I."/>
            <person name="Powell A.J."/>
            <person name="Barry K."/>
            <person name="Miller A.N."/>
            <person name="Grigoriev I.V."/>
            <person name="Debuchy R."/>
            <person name="Gladieux P."/>
            <person name="Thoren M.H."/>
            <person name="Johannesson H."/>
        </authorList>
    </citation>
    <scope>NUCLEOTIDE SEQUENCE</scope>
    <source>
        <strain evidence="1">SMH2532-1</strain>
    </source>
</reference>
<gene>
    <name evidence="1" type="ORF">B0T16DRAFT_231458</name>
</gene>
<dbReference type="EMBL" id="JAULSV010000007">
    <property type="protein sequence ID" value="KAK0638793.1"/>
    <property type="molecule type" value="Genomic_DNA"/>
</dbReference>
<proteinExistence type="predicted"/>
<organism evidence="1 2">
    <name type="scientific">Cercophora newfieldiana</name>
    <dbReference type="NCBI Taxonomy" id="92897"/>
    <lineage>
        <taxon>Eukaryota</taxon>
        <taxon>Fungi</taxon>
        <taxon>Dikarya</taxon>
        <taxon>Ascomycota</taxon>
        <taxon>Pezizomycotina</taxon>
        <taxon>Sordariomycetes</taxon>
        <taxon>Sordariomycetidae</taxon>
        <taxon>Sordariales</taxon>
        <taxon>Lasiosphaeriaceae</taxon>
        <taxon>Cercophora</taxon>
    </lineage>
</organism>
<sequence>MVVWGLLYKLLSFSSWIGFVNRLASCLLDCWLALFITGVVCVPCLSTVRSGRLYQFCDTIPLYESIGRLSSPRASVRYQLGPDSSAFCGCKLMVRGKLFFTRGPTTFGPELCGTARFRAHIREPSRMAPCAMRAEEE</sequence>
<dbReference type="AlphaFoldDB" id="A0AA39XRB9"/>
<comment type="caution">
    <text evidence="1">The sequence shown here is derived from an EMBL/GenBank/DDBJ whole genome shotgun (WGS) entry which is preliminary data.</text>
</comment>
<evidence type="ECO:0000313" key="1">
    <source>
        <dbReference type="EMBL" id="KAK0638793.1"/>
    </source>
</evidence>
<evidence type="ECO:0000313" key="2">
    <source>
        <dbReference type="Proteomes" id="UP001174936"/>
    </source>
</evidence>
<dbReference type="Proteomes" id="UP001174936">
    <property type="component" value="Unassembled WGS sequence"/>
</dbReference>
<accession>A0AA39XRB9</accession>
<keyword evidence="2" id="KW-1185">Reference proteome</keyword>